<evidence type="ECO:0008006" key="3">
    <source>
        <dbReference type="Google" id="ProtNLM"/>
    </source>
</evidence>
<dbReference type="EMBL" id="JASBAN010000001">
    <property type="protein sequence ID" value="MDI2113070.1"/>
    <property type="molecule type" value="Genomic_DNA"/>
</dbReference>
<keyword evidence="2" id="KW-1185">Reference proteome</keyword>
<evidence type="ECO:0000313" key="1">
    <source>
        <dbReference type="EMBL" id="MDI2113070.1"/>
    </source>
</evidence>
<accession>A0ABT6Q9T4</accession>
<reference evidence="1" key="1">
    <citation type="submission" date="2023-05" db="EMBL/GenBank/DDBJ databases">
        <title>Whole genome sequence of Commensalibacter sp.</title>
        <authorList>
            <person name="Charoenyingcharoen P."/>
            <person name="Yukphan P."/>
        </authorList>
    </citation>
    <scope>NUCLEOTIDE SEQUENCE</scope>
    <source>
        <strain evidence="1">TBRC 10068</strain>
    </source>
</reference>
<comment type="caution">
    <text evidence="1">The sequence shown here is derived from an EMBL/GenBank/DDBJ whole genome shotgun (WGS) entry which is preliminary data.</text>
</comment>
<evidence type="ECO:0000313" key="2">
    <source>
        <dbReference type="Proteomes" id="UP001431775"/>
    </source>
</evidence>
<dbReference type="Proteomes" id="UP001431775">
    <property type="component" value="Unassembled WGS sequence"/>
</dbReference>
<name>A0ABT6Q9T4_9PROT</name>
<proteinExistence type="predicted"/>
<gene>
    <name evidence="1" type="ORF">QJV33_07215</name>
</gene>
<dbReference type="RefSeq" id="WP_281462690.1">
    <property type="nucleotide sequence ID" value="NZ_JASBAN010000001.1"/>
</dbReference>
<sequence length="147" mass="16075">MAVTPVELNGINRLLATMNFLSNSNLNISPTDLSEEGIDIKAEEEAVTPLRGMTGFVNSPKPYWGLRSTVHILKSSPAVSSWLDAIKQNATIGRVVVYPDSNMMGTFELHQCSIQTIGTVNFNGSTAFIPFELFGSQVINKVIWDEA</sequence>
<organism evidence="1 2">
    <name type="scientific">Commensalibacter nepenthis</name>
    <dbReference type="NCBI Taxonomy" id="3043872"/>
    <lineage>
        <taxon>Bacteria</taxon>
        <taxon>Pseudomonadati</taxon>
        <taxon>Pseudomonadota</taxon>
        <taxon>Alphaproteobacteria</taxon>
        <taxon>Acetobacterales</taxon>
        <taxon>Acetobacteraceae</taxon>
    </lineage>
</organism>
<protein>
    <recommendedName>
        <fullName evidence="3">Phage tail protein</fullName>
    </recommendedName>
</protein>